<protein>
    <recommendedName>
        <fullName evidence="1">TPM domain-containing protein</fullName>
    </recommendedName>
</protein>
<dbReference type="Proteomes" id="UP000765802">
    <property type="component" value="Unassembled WGS sequence"/>
</dbReference>
<proteinExistence type="predicted"/>
<dbReference type="InterPro" id="IPR007621">
    <property type="entry name" value="TPM_dom"/>
</dbReference>
<organism evidence="2 3">
    <name type="scientific">Flavihumibacter stibioxidans</name>
    <dbReference type="NCBI Taxonomy" id="1834163"/>
    <lineage>
        <taxon>Bacteria</taxon>
        <taxon>Pseudomonadati</taxon>
        <taxon>Bacteroidota</taxon>
        <taxon>Chitinophagia</taxon>
        <taxon>Chitinophagales</taxon>
        <taxon>Chitinophagaceae</taxon>
        <taxon>Flavihumibacter</taxon>
    </lineage>
</organism>
<dbReference type="PANTHER" id="PTHR30373:SF8">
    <property type="entry name" value="BLL7265 PROTEIN"/>
    <property type="match status" value="1"/>
</dbReference>
<reference evidence="2 3" key="1">
    <citation type="submission" date="2016-07" db="EMBL/GenBank/DDBJ databases">
        <title>Genome analysis of Flavihumibacter stibioxidans YS-17.</title>
        <authorList>
            <person name="Shi K."/>
            <person name="Han Y."/>
            <person name="Wang G."/>
        </authorList>
    </citation>
    <scope>NUCLEOTIDE SEQUENCE [LARGE SCALE GENOMIC DNA]</scope>
    <source>
        <strain evidence="2 3">YS-17</strain>
    </source>
</reference>
<accession>A0ABR7MED7</accession>
<keyword evidence="3" id="KW-1185">Reference proteome</keyword>
<sequence>MGLFSFWKKNNFLTADESARVIQAIRESETKTSGEVRVFIESRCRYVNPLDRAAEVFWSLKMDHTQERNAVLVYVATKDHQVAILGDDGIHKIAGPEFWKNELSQVIHHFKENAYADGLVLAINDIGHLLQDHFPYKPTTDKNELPDDIVFGD</sequence>
<dbReference type="EMBL" id="MBUA01000030">
    <property type="protein sequence ID" value="MBC6492894.1"/>
    <property type="molecule type" value="Genomic_DNA"/>
</dbReference>
<feature type="domain" description="TPM" evidence="1">
    <location>
        <begin position="10"/>
        <end position="127"/>
    </location>
</feature>
<name>A0ABR7MED7_9BACT</name>
<comment type="caution">
    <text evidence="2">The sequence shown here is derived from an EMBL/GenBank/DDBJ whole genome shotgun (WGS) entry which is preliminary data.</text>
</comment>
<evidence type="ECO:0000259" key="1">
    <source>
        <dbReference type="Pfam" id="PF04536"/>
    </source>
</evidence>
<gene>
    <name evidence="2" type="ORF">BC349_17690</name>
</gene>
<dbReference type="Gene3D" id="3.10.310.50">
    <property type="match status" value="1"/>
</dbReference>
<evidence type="ECO:0000313" key="3">
    <source>
        <dbReference type="Proteomes" id="UP000765802"/>
    </source>
</evidence>
<dbReference type="Pfam" id="PF04536">
    <property type="entry name" value="TPM_phosphatase"/>
    <property type="match status" value="1"/>
</dbReference>
<dbReference type="RefSeq" id="WP_187258214.1">
    <property type="nucleotide sequence ID" value="NZ_JBHULF010000005.1"/>
</dbReference>
<evidence type="ECO:0000313" key="2">
    <source>
        <dbReference type="EMBL" id="MBC6492894.1"/>
    </source>
</evidence>
<dbReference type="PANTHER" id="PTHR30373">
    <property type="entry name" value="UPF0603 PROTEIN YGCG"/>
    <property type="match status" value="1"/>
</dbReference>